<evidence type="ECO:0000313" key="3">
    <source>
        <dbReference type="Proteomes" id="UP001498398"/>
    </source>
</evidence>
<dbReference type="Gene3D" id="1.20.1280.50">
    <property type="match status" value="1"/>
</dbReference>
<feature type="region of interest" description="Disordered" evidence="1">
    <location>
        <begin position="455"/>
        <end position="488"/>
    </location>
</feature>
<evidence type="ECO:0000256" key="1">
    <source>
        <dbReference type="SAM" id="MobiDB-lite"/>
    </source>
</evidence>
<evidence type="ECO:0008006" key="4">
    <source>
        <dbReference type="Google" id="ProtNLM"/>
    </source>
</evidence>
<accession>A0ABR1JCL0</accession>
<organism evidence="2 3">
    <name type="scientific">Marasmiellus scandens</name>
    <dbReference type="NCBI Taxonomy" id="2682957"/>
    <lineage>
        <taxon>Eukaryota</taxon>
        <taxon>Fungi</taxon>
        <taxon>Dikarya</taxon>
        <taxon>Basidiomycota</taxon>
        <taxon>Agaricomycotina</taxon>
        <taxon>Agaricomycetes</taxon>
        <taxon>Agaricomycetidae</taxon>
        <taxon>Agaricales</taxon>
        <taxon>Marasmiineae</taxon>
        <taxon>Omphalotaceae</taxon>
        <taxon>Marasmiellus</taxon>
    </lineage>
</organism>
<protein>
    <recommendedName>
        <fullName evidence="4">F-box domain-containing protein</fullName>
    </recommendedName>
</protein>
<sequence length="620" mass="70097">MERKVQISASVLRGVRNSTQAINRLPKELLEIIFLYTQHYVPSFIPRRETDPSVYSKWLPLLHVCRHWRGVIAACPLMWNRIDNGLMPKTFLRRSGSTAIDVYLGYNQELIIPPTLVDALIPNIPRFRQLHIDESEWRGTAPLYSVLNVPAPELASLTIISDKPPYILGTNILPSLFSGQMPSLKQLTLAYYTRWPSGYFQHLTHLCLVDQCNATPTSRLATSEFLDFLQQSPRLEYLILMRAGPTRFKSHDFPVPPSNRLVNLGLLRELTIDGWPCNYMISRFLSHLSIPNTTGVFIWGNNLPSTGWDDPDESYFLPADTSHLSNMQNIKELWVILHPDPVGFSNHFLVHKSALCIHGHFKYQDVSAILERCALDQVDKLVVHESSAPKNHCFSIQNWEDILKKLPALRTIRILMDNPSWGNKMMVRAILSALFPKANETDSTSVLLPVKDAENEKPSLDPLPEPNSSGPSATGFAEESKTTSPLHGKTLDSIHSDLEILCPLWESLYIERDPTPPILLISNLAEVRARYGKPLKRLEVVYNSSPYPPNPLSDDQSETSSGSDEGCHTDIQNELLQKDTSILKSHINDVVLDPTSIEMTLVPPFTQNFGEWIYYPVISV</sequence>
<reference evidence="2 3" key="1">
    <citation type="submission" date="2024-01" db="EMBL/GenBank/DDBJ databases">
        <title>A draft genome for the cacao thread blight pathogen Marasmiellus scandens.</title>
        <authorList>
            <person name="Baruah I.K."/>
            <person name="Leung J."/>
            <person name="Bukari Y."/>
            <person name="Amoako-Attah I."/>
            <person name="Meinhardt L.W."/>
            <person name="Bailey B.A."/>
            <person name="Cohen S.P."/>
        </authorList>
    </citation>
    <scope>NUCLEOTIDE SEQUENCE [LARGE SCALE GENOMIC DNA]</scope>
    <source>
        <strain evidence="2 3">GH-19</strain>
    </source>
</reference>
<evidence type="ECO:0000313" key="2">
    <source>
        <dbReference type="EMBL" id="KAK7458033.1"/>
    </source>
</evidence>
<name>A0ABR1JCL0_9AGAR</name>
<feature type="region of interest" description="Disordered" evidence="1">
    <location>
        <begin position="546"/>
        <end position="568"/>
    </location>
</feature>
<gene>
    <name evidence="2" type="ORF">VKT23_009941</name>
</gene>
<comment type="caution">
    <text evidence="2">The sequence shown here is derived from an EMBL/GenBank/DDBJ whole genome shotgun (WGS) entry which is preliminary data.</text>
</comment>
<proteinExistence type="predicted"/>
<dbReference type="EMBL" id="JBANRG010000018">
    <property type="protein sequence ID" value="KAK7458033.1"/>
    <property type="molecule type" value="Genomic_DNA"/>
</dbReference>
<keyword evidence="3" id="KW-1185">Reference proteome</keyword>
<dbReference type="Proteomes" id="UP001498398">
    <property type="component" value="Unassembled WGS sequence"/>
</dbReference>